<evidence type="ECO:0000313" key="2">
    <source>
        <dbReference type="Proteomes" id="UP000799770"/>
    </source>
</evidence>
<protein>
    <submittedName>
        <fullName evidence="1">Uncharacterized protein</fullName>
    </submittedName>
</protein>
<organism evidence="1 2">
    <name type="scientific">Lophiotrema nucula</name>
    <dbReference type="NCBI Taxonomy" id="690887"/>
    <lineage>
        <taxon>Eukaryota</taxon>
        <taxon>Fungi</taxon>
        <taxon>Dikarya</taxon>
        <taxon>Ascomycota</taxon>
        <taxon>Pezizomycotina</taxon>
        <taxon>Dothideomycetes</taxon>
        <taxon>Pleosporomycetidae</taxon>
        <taxon>Pleosporales</taxon>
        <taxon>Lophiotremataceae</taxon>
        <taxon>Lophiotrema</taxon>
    </lineage>
</organism>
<evidence type="ECO:0000313" key="1">
    <source>
        <dbReference type="EMBL" id="KAF2117068.1"/>
    </source>
</evidence>
<sequence length="65" mass="7257">MTGSWEPVGTWRRIHESTTGGKFHLETMATSDGKYKVRLVGSEIVLAYDSEPEFEAVVDDLKAKV</sequence>
<keyword evidence="2" id="KW-1185">Reference proteome</keyword>
<dbReference type="OrthoDB" id="3939681at2759"/>
<dbReference type="Proteomes" id="UP000799770">
    <property type="component" value="Unassembled WGS sequence"/>
</dbReference>
<gene>
    <name evidence="1" type="ORF">BDV96DRAFT_571492</name>
</gene>
<name>A0A6A5ZFD9_9PLEO</name>
<dbReference type="AlphaFoldDB" id="A0A6A5ZFD9"/>
<accession>A0A6A5ZFD9</accession>
<dbReference type="EMBL" id="ML977319">
    <property type="protein sequence ID" value="KAF2117068.1"/>
    <property type="molecule type" value="Genomic_DNA"/>
</dbReference>
<proteinExistence type="predicted"/>
<reference evidence="1" key="1">
    <citation type="journal article" date="2020" name="Stud. Mycol.">
        <title>101 Dothideomycetes genomes: a test case for predicting lifestyles and emergence of pathogens.</title>
        <authorList>
            <person name="Haridas S."/>
            <person name="Albert R."/>
            <person name="Binder M."/>
            <person name="Bloem J."/>
            <person name="Labutti K."/>
            <person name="Salamov A."/>
            <person name="Andreopoulos B."/>
            <person name="Baker S."/>
            <person name="Barry K."/>
            <person name="Bills G."/>
            <person name="Bluhm B."/>
            <person name="Cannon C."/>
            <person name="Castanera R."/>
            <person name="Culley D."/>
            <person name="Daum C."/>
            <person name="Ezra D."/>
            <person name="Gonzalez J."/>
            <person name="Henrissat B."/>
            <person name="Kuo A."/>
            <person name="Liang C."/>
            <person name="Lipzen A."/>
            <person name="Lutzoni F."/>
            <person name="Magnuson J."/>
            <person name="Mondo S."/>
            <person name="Nolan M."/>
            <person name="Ohm R."/>
            <person name="Pangilinan J."/>
            <person name="Park H.-J."/>
            <person name="Ramirez L."/>
            <person name="Alfaro M."/>
            <person name="Sun H."/>
            <person name="Tritt A."/>
            <person name="Yoshinaga Y."/>
            <person name="Zwiers L.-H."/>
            <person name="Turgeon B."/>
            <person name="Goodwin S."/>
            <person name="Spatafora J."/>
            <person name="Crous P."/>
            <person name="Grigoriev I."/>
        </authorList>
    </citation>
    <scope>NUCLEOTIDE SEQUENCE</scope>
    <source>
        <strain evidence="1">CBS 627.86</strain>
    </source>
</reference>